<keyword evidence="1" id="KW-0812">Transmembrane</keyword>
<gene>
    <name evidence="2" type="ORF">HA039_05335</name>
</gene>
<feature type="transmembrane region" description="Helical" evidence="1">
    <location>
        <begin position="23"/>
        <end position="42"/>
    </location>
</feature>
<dbReference type="RefSeq" id="WP_167024501.1">
    <property type="nucleotide sequence ID" value="NZ_CP050177.1"/>
</dbReference>
<evidence type="ECO:0000256" key="1">
    <source>
        <dbReference type="SAM" id="Phobius"/>
    </source>
</evidence>
<keyword evidence="1" id="KW-1133">Transmembrane helix</keyword>
<organism evidence="2 3">
    <name type="scientific">Streptomyces liangshanensis</name>
    <dbReference type="NCBI Taxonomy" id="2717324"/>
    <lineage>
        <taxon>Bacteria</taxon>
        <taxon>Bacillati</taxon>
        <taxon>Actinomycetota</taxon>
        <taxon>Actinomycetes</taxon>
        <taxon>Kitasatosporales</taxon>
        <taxon>Streptomycetaceae</taxon>
        <taxon>Streptomyces</taxon>
    </lineage>
</organism>
<feature type="transmembrane region" description="Helical" evidence="1">
    <location>
        <begin position="54"/>
        <end position="77"/>
    </location>
</feature>
<dbReference type="EMBL" id="CP050177">
    <property type="protein sequence ID" value="QIQ01788.1"/>
    <property type="molecule type" value="Genomic_DNA"/>
</dbReference>
<keyword evidence="3" id="KW-1185">Reference proteome</keyword>
<dbReference type="Proteomes" id="UP000501179">
    <property type="component" value="Chromosome"/>
</dbReference>
<keyword evidence="1" id="KW-0472">Membrane</keyword>
<protein>
    <submittedName>
        <fullName evidence="2">Uncharacterized protein</fullName>
    </submittedName>
</protein>
<proteinExistence type="predicted"/>
<sequence>MSSDSATPVTGAPPPAPTRVDRVITGLSVWWMASPAAFWFSLTDPSDRTSWETGLTWALSATALGGAFVAPVAGLVVALAGRRPGARRFAVMGAVSLAVIALLLLIFLNLDGECPPGDPC</sequence>
<accession>A0A6G9GU59</accession>
<evidence type="ECO:0000313" key="2">
    <source>
        <dbReference type="EMBL" id="QIQ01788.1"/>
    </source>
</evidence>
<dbReference type="AlphaFoldDB" id="A0A6G9GU59"/>
<reference evidence="2 3" key="1">
    <citation type="submission" date="2020-03" db="EMBL/GenBank/DDBJ databases">
        <title>A novel species.</title>
        <authorList>
            <person name="Gao J."/>
        </authorList>
    </citation>
    <scope>NUCLEOTIDE SEQUENCE [LARGE SCALE GENOMIC DNA]</scope>
    <source>
        <strain evidence="2 3">QMT-12</strain>
    </source>
</reference>
<evidence type="ECO:0000313" key="3">
    <source>
        <dbReference type="Proteomes" id="UP000501179"/>
    </source>
</evidence>
<name>A0A6G9GU59_9ACTN</name>
<feature type="transmembrane region" description="Helical" evidence="1">
    <location>
        <begin position="89"/>
        <end position="108"/>
    </location>
</feature>
<dbReference type="KEGG" id="slia:HA039_05335"/>